<keyword evidence="1" id="KW-0472">Membrane</keyword>
<keyword evidence="1" id="KW-0812">Transmembrane</keyword>
<organism evidence="2 4">
    <name type="scientific">Adineta ricciae</name>
    <name type="common">Rotifer</name>
    <dbReference type="NCBI Taxonomy" id="249248"/>
    <lineage>
        <taxon>Eukaryota</taxon>
        <taxon>Metazoa</taxon>
        <taxon>Spiralia</taxon>
        <taxon>Gnathifera</taxon>
        <taxon>Rotifera</taxon>
        <taxon>Eurotatoria</taxon>
        <taxon>Bdelloidea</taxon>
        <taxon>Adinetida</taxon>
        <taxon>Adinetidae</taxon>
        <taxon>Adineta</taxon>
    </lineage>
</organism>
<dbReference type="OrthoDB" id="3933935at2759"/>
<evidence type="ECO:0000256" key="1">
    <source>
        <dbReference type="SAM" id="Phobius"/>
    </source>
</evidence>
<dbReference type="AlphaFoldDB" id="A0A814G8T0"/>
<gene>
    <name evidence="3" type="ORF">EDS130_LOCUS32452</name>
    <name evidence="2" type="ORF">XAT740_LOCUS12725</name>
</gene>
<dbReference type="EMBL" id="CAJNOR010000723">
    <property type="protein sequence ID" value="CAF0991576.1"/>
    <property type="molecule type" value="Genomic_DNA"/>
</dbReference>
<dbReference type="Proteomes" id="UP000663828">
    <property type="component" value="Unassembled WGS sequence"/>
</dbReference>
<sequence length="326" mass="34619">MVSLKNKRIISYSIILLILLLIFCIAIPVIILYDPLRKTTSVRQLLPAPAPPLVQVPVPVPVSALAAAAPPPPVPVRAVTTSISCPPGYVVSGLGTCVNFQIDYNNCGSLGNVCPSNYASCSAGVCSNAPAVQLLHAIAIPGWDGSSSVDDAVVSLALPSNLSLTLYGYSSSTISISSNGVICLVSCTSVYTNAALPTTAFTGPTALALWDDLMIYSGTSQGVYYQIEGGTPNRTIAFEFYTSKFNASQNYYHFQVKFYENQPGIVEYIYYGVSDKGGSATIGTQKSASGPGIEYSMNKPNAVWSNMTLTFNTNTNTFWIKNGTIV</sequence>
<accession>A0A814G8T0</accession>
<evidence type="ECO:0000313" key="3">
    <source>
        <dbReference type="EMBL" id="CAF1335826.1"/>
    </source>
</evidence>
<protein>
    <submittedName>
        <fullName evidence="2">Uncharacterized protein</fullName>
    </submittedName>
</protein>
<dbReference type="EMBL" id="CAJNOJ010000249">
    <property type="protein sequence ID" value="CAF1335826.1"/>
    <property type="molecule type" value="Genomic_DNA"/>
</dbReference>
<comment type="caution">
    <text evidence="2">The sequence shown here is derived from an EMBL/GenBank/DDBJ whole genome shotgun (WGS) entry which is preliminary data.</text>
</comment>
<feature type="transmembrane region" description="Helical" evidence="1">
    <location>
        <begin position="12"/>
        <end position="33"/>
    </location>
</feature>
<reference evidence="2" key="1">
    <citation type="submission" date="2021-02" db="EMBL/GenBank/DDBJ databases">
        <authorList>
            <person name="Nowell W R."/>
        </authorList>
    </citation>
    <scope>NUCLEOTIDE SEQUENCE</scope>
</reference>
<evidence type="ECO:0000313" key="4">
    <source>
        <dbReference type="Proteomes" id="UP000663828"/>
    </source>
</evidence>
<dbReference type="Proteomes" id="UP000663852">
    <property type="component" value="Unassembled WGS sequence"/>
</dbReference>
<keyword evidence="1" id="KW-1133">Transmembrane helix</keyword>
<keyword evidence="4" id="KW-1185">Reference proteome</keyword>
<name>A0A814G8T0_ADIRI</name>
<proteinExistence type="predicted"/>
<evidence type="ECO:0000313" key="2">
    <source>
        <dbReference type="EMBL" id="CAF0991576.1"/>
    </source>
</evidence>